<name>A0A381VPR0_9ZZZZ</name>
<dbReference type="AlphaFoldDB" id="A0A381VPR0"/>
<feature type="non-terminal residue" evidence="1">
    <location>
        <position position="56"/>
    </location>
</feature>
<gene>
    <name evidence="1" type="ORF">METZ01_LOCUS95159</name>
</gene>
<dbReference type="EMBL" id="UINC01009430">
    <property type="protein sequence ID" value="SVA42305.1"/>
    <property type="molecule type" value="Genomic_DNA"/>
</dbReference>
<evidence type="ECO:0000313" key="1">
    <source>
        <dbReference type="EMBL" id="SVA42305.1"/>
    </source>
</evidence>
<organism evidence="1">
    <name type="scientific">marine metagenome</name>
    <dbReference type="NCBI Taxonomy" id="408172"/>
    <lineage>
        <taxon>unclassified sequences</taxon>
        <taxon>metagenomes</taxon>
        <taxon>ecological metagenomes</taxon>
    </lineage>
</organism>
<reference evidence="1" key="1">
    <citation type="submission" date="2018-05" db="EMBL/GenBank/DDBJ databases">
        <authorList>
            <person name="Lanie J.A."/>
            <person name="Ng W.-L."/>
            <person name="Kazmierczak K.M."/>
            <person name="Andrzejewski T.M."/>
            <person name="Davidsen T.M."/>
            <person name="Wayne K.J."/>
            <person name="Tettelin H."/>
            <person name="Glass J.I."/>
            <person name="Rusch D."/>
            <person name="Podicherti R."/>
            <person name="Tsui H.-C.T."/>
            <person name="Winkler M.E."/>
        </authorList>
    </citation>
    <scope>NUCLEOTIDE SEQUENCE</scope>
</reference>
<protein>
    <submittedName>
        <fullName evidence="1">Uncharacterized protein</fullName>
    </submittedName>
</protein>
<sequence>MLRSILVPGWGHAAIGSHTRGGFYFGFQAATTYTFLRTRARLSEVRARVAHQEILI</sequence>
<accession>A0A381VPR0</accession>
<proteinExistence type="predicted"/>